<organism evidence="1 2">
    <name type="scientific">Actinokineospora xionganensis</name>
    <dbReference type="NCBI Taxonomy" id="2684470"/>
    <lineage>
        <taxon>Bacteria</taxon>
        <taxon>Bacillati</taxon>
        <taxon>Actinomycetota</taxon>
        <taxon>Actinomycetes</taxon>
        <taxon>Pseudonocardiales</taxon>
        <taxon>Pseudonocardiaceae</taxon>
        <taxon>Actinokineospora</taxon>
    </lineage>
</organism>
<name>A0ABR7KZN6_9PSEU</name>
<sequence>MALLSRSRRAVAAVAALRPHRGDHRRLSVRCPRSHHVAAVYDTSAGAVCIATTGPHAHGSKDFVDAGQRTLRVG</sequence>
<evidence type="ECO:0000313" key="2">
    <source>
        <dbReference type="Proteomes" id="UP000734823"/>
    </source>
</evidence>
<comment type="caution">
    <text evidence="1">The sequence shown here is derived from an EMBL/GenBank/DDBJ whole genome shotgun (WGS) entry which is preliminary data.</text>
</comment>
<protein>
    <submittedName>
        <fullName evidence="1">Uncharacterized protein</fullName>
    </submittedName>
</protein>
<keyword evidence="2" id="KW-1185">Reference proteome</keyword>
<reference evidence="1 2" key="1">
    <citation type="submission" date="2020-06" db="EMBL/GenBank/DDBJ databases">
        <title>Actinokineospora xiongansis sp. nov., isolated from soil of Baiyangdian.</title>
        <authorList>
            <person name="Zhang X."/>
        </authorList>
    </citation>
    <scope>NUCLEOTIDE SEQUENCE [LARGE SCALE GENOMIC DNA]</scope>
    <source>
        <strain evidence="1 2">HBU206404</strain>
    </source>
</reference>
<gene>
    <name evidence="1" type="ORF">GPZ80_01745</name>
</gene>
<dbReference type="RefSeq" id="WP_187217954.1">
    <property type="nucleotide sequence ID" value="NZ_JABVED010000001.1"/>
</dbReference>
<proteinExistence type="predicted"/>
<dbReference type="Proteomes" id="UP000734823">
    <property type="component" value="Unassembled WGS sequence"/>
</dbReference>
<dbReference type="EMBL" id="JABVED010000001">
    <property type="protein sequence ID" value="MBC6445893.1"/>
    <property type="molecule type" value="Genomic_DNA"/>
</dbReference>
<accession>A0ABR7KZN6</accession>
<evidence type="ECO:0000313" key="1">
    <source>
        <dbReference type="EMBL" id="MBC6445893.1"/>
    </source>
</evidence>